<proteinExistence type="predicted"/>
<evidence type="ECO:0000313" key="2">
    <source>
        <dbReference type="Proteomes" id="UP001163223"/>
    </source>
</evidence>
<dbReference type="EMBL" id="CP113520">
    <property type="protein sequence ID" value="WAJ27377.1"/>
    <property type="molecule type" value="Genomic_DNA"/>
</dbReference>
<gene>
    <name evidence="1" type="ORF">OXU80_21400</name>
</gene>
<reference evidence="1" key="1">
    <citation type="submission" date="2022-11" db="EMBL/GenBank/DDBJ databases">
        <title>beta-Carotene-producing bacterium, Jeongeuplla avenae sp. nov., alleviates the salt stress of Arabidopsis seedlings.</title>
        <authorList>
            <person name="Jiang L."/>
            <person name="Lee J."/>
        </authorList>
    </citation>
    <scope>NUCLEOTIDE SEQUENCE</scope>
    <source>
        <strain evidence="1">DY_R2A_6</strain>
    </source>
</reference>
<keyword evidence="2" id="KW-1185">Reference proteome</keyword>
<accession>A0ACD4NKT3</accession>
<sequence>MGRWLAKLRYAEKNTETALQGTDKTPKNPNAPFLGVLGAPDPSVSAIFSEAHDDLAMEAEERAATLEYDAGLPRMEAERLAVGRPPTPGITVRSPAVELPPAEYDRHLDALIAAAGAGTPEGSRLAYAKCKGWVVPRGDETVFTRGR</sequence>
<protein>
    <submittedName>
        <fullName evidence="1">Uncharacterized protein</fullName>
    </submittedName>
</protein>
<organism evidence="1 2">
    <name type="scientific">Antarcticirhabdus aurantiaca</name>
    <dbReference type="NCBI Taxonomy" id="2606717"/>
    <lineage>
        <taxon>Bacteria</taxon>
        <taxon>Pseudomonadati</taxon>
        <taxon>Pseudomonadota</taxon>
        <taxon>Alphaproteobacteria</taxon>
        <taxon>Hyphomicrobiales</taxon>
        <taxon>Aurantimonadaceae</taxon>
        <taxon>Antarcticirhabdus</taxon>
    </lineage>
</organism>
<dbReference type="Proteomes" id="UP001163223">
    <property type="component" value="Chromosome"/>
</dbReference>
<evidence type="ECO:0000313" key="1">
    <source>
        <dbReference type="EMBL" id="WAJ27377.1"/>
    </source>
</evidence>
<name>A0ACD4NKT3_9HYPH</name>